<keyword evidence="5" id="KW-0460">Magnesium</keyword>
<keyword evidence="4" id="KW-0418">Kinase</keyword>
<evidence type="ECO:0000256" key="6">
    <source>
        <dbReference type="ARBA" id="ARBA00022980"/>
    </source>
</evidence>
<dbReference type="InterPro" id="IPR036554">
    <property type="entry name" value="GHMP_kinase_C_sf"/>
</dbReference>
<evidence type="ECO:0000256" key="7">
    <source>
        <dbReference type="ARBA" id="ARBA00023274"/>
    </source>
</evidence>
<dbReference type="InterPro" id="IPR023626">
    <property type="entry name" value="Ribosomal_eL39_dom_sf"/>
</dbReference>
<keyword evidence="2" id="KW-0963">Cytoplasm</keyword>
<evidence type="ECO:0000256" key="5">
    <source>
        <dbReference type="ARBA" id="ARBA00022842"/>
    </source>
</evidence>
<accession>A0ABQ5KXW4</accession>
<proteinExistence type="inferred from homology"/>
<dbReference type="PANTHER" id="PTHR43290:SF2">
    <property type="entry name" value="MEVALONATE KINASE"/>
    <property type="match status" value="1"/>
</dbReference>
<evidence type="ECO:0000256" key="4">
    <source>
        <dbReference type="ARBA" id="ARBA00022777"/>
    </source>
</evidence>
<name>A0ABQ5KXW4_9EUKA</name>
<evidence type="ECO:0000313" key="9">
    <source>
        <dbReference type="Proteomes" id="UP001057375"/>
    </source>
</evidence>
<dbReference type="Gene3D" id="3.30.230.10">
    <property type="match status" value="1"/>
</dbReference>
<comment type="caution">
    <text evidence="8">The sequence shown here is derived from an EMBL/GenBank/DDBJ whole genome shotgun (WGS) entry which is preliminary data.</text>
</comment>
<keyword evidence="6" id="KW-0689">Ribosomal protein</keyword>
<dbReference type="SUPFAM" id="SSF55060">
    <property type="entry name" value="GHMP Kinase, C-terminal domain"/>
    <property type="match status" value="1"/>
</dbReference>
<comment type="similarity">
    <text evidence="1">Belongs to the eukaryotic ribosomal protein eL39 family.</text>
</comment>
<dbReference type="InterPro" id="IPR020568">
    <property type="entry name" value="Ribosomal_Su5_D2-typ_SF"/>
</dbReference>
<dbReference type="InterPro" id="IPR014721">
    <property type="entry name" value="Ribsml_uS5_D2-typ_fold_subgr"/>
</dbReference>
<keyword evidence="9" id="KW-1185">Reference proteome</keyword>
<evidence type="ECO:0000256" key="3">
    <source>
        <dbReference type="ARBA" id="ARBA00022679"/>
    </source>
</evidence>
<keyword evidence="7" id="KW-0687">Ribonucleoprotein</keyword>
<dbReference type="Gene3D" id="3.30.70.890">
    <property type="entry name" value="GHMP kinase, C-terminal domain"/>
    <property type="match status" value="1"/>
</dbReference>
<dbReference type="Pfam" id="PF00832">
    <property type="entry name" value="Ribosomal_L39"/>
    <property type="match status" value="1"/>
</dbReference>
<dbReference type="InterPro" id="IPR000077">
    <property type="entry name" value="Ribosomal_eL39"/>
</dbReference>
<evidence type="ECO:0000313" key="8">
    <source>
        <dbReference type="EMBL" id="GKT37282.1"/>
    </source>
</evidence>
<evidence type="ECO:0000256" key="2">
    <source>
        <dbReference type="ARBA" id="ARBA00022490"/>
    </source>
</evidence>
<dbReference type="Gene3D" id="1.10.1620.10">
    <property type="entry name" value="Ribosomal protein L39e"/>
    <property type="match status" value="1"/>
</dbReference>
<keyword evidence="3" id="KW-0808">Transferase</keyword>
<dbReference type="SUPFAM" id="SSF54211">
    <property type="entry name" value="Ribosomal protein S5 domain 2-like"/>
    <property type="match status" value="1"/>
</dbReference>
<protein>
    <submittedName>
        <fullName evidence="8">Multi-domain containing protein</fullName>
    </submittedName>
</protein>
<gene>
    <name evidence="8" type="ORF">ADUPG1_010101</name>
</gene>
<dbReference type="PANTHER" id="PTHR43290">
    <property type="entry name" value="MEVALONATE KINASE"/>
    <property type="match status" value="1"/>
</dbReference>
<dbReference type="Proteomes" id="UP001057375">
    <property type="component" value="Unassembled WGS sequence"/>
</dbReference>
<dbReference type="InterPro" id="IPR006205">
    <property type="entry name" value="Mev_gal_kin"/>
</dbReference>
<organism evidence="8 9">
    <name type="scientific">Aduncisulcus paluster</name>
    <dbReference type="NCBI Taxonomy" id="2918883"/>
    <lineage>
        <taxon>Eukaryota</taxon>
        <taxon>Metamonada</taxon>
        <taxon>Carpediemonas-like organisms</taxon>
        <taxon>Aduncisulcus</taxon>
    </lineage>
</organism>
<sequence length="515" mass="58106">MASHKSLQRKLKLAKAARINREVPRWVRQKKSMKGKSVHNTHRHHWLAAISQFITGKCNTVISDDIQGERTFIQVSIIIKGTKHEAVFTYNRVKSDISDFRLYRSVLPKKDSLVEDKFPDSTKYEIALYLLGFEFFDALTKLVSEDYESILFSHIKSISLSFSLNVHPGCGLGTSAGLGAVVSALAYSIRQKLESLPLFRNIPHIPEYTSFILNRTITFDNMIHRPASGVDAYAVVLGGLLVYHMGRTPSRLQSKSVSKELDKKDELLCFLIDTKEEKDTRLSVKLVRELIDKSPSFKEEVEKVAKKLTKVLAHPKEQIGGFIEENGLVLDQSVSTLEKAGVIGKNCLFLRKVLRKHVICVKLCGGGPGGFCLAFLWKPKEKEFLSILESYHFDAMKISLEIFYKHKNRPAATDDPFSLNSLLPLAEDNWQKVFISVEHCSLYAKESTSIEAELPMVKLYLTNQAAKDLQTRMTHKKHFSNGLIRDGKCGKDYSRCNDTSPVPATLAKRCIPEDG</sequence>
<dbReference type="EMBL" id="BQXS01011438">
    <property type="protein sequence ID" value="GKT37282.1"/>
    <property type="molecule type" value="Genomic_DNA"/>
</dbReference>
<reference evidence="8" key="1">
    <citation type="submission" date="2022-03" db="EMBL/GenBank/DDBJ databases">
        <title>Draft genome sequence of Aduncisulcus paluster, a free-living microaerophilic Fornicata.</title>
        <authorList>
            <person name="Yuyama I."/>
            <person name="Kume K."/>
            <person name="Tamura T."/>
            <person name="Inagaki Y."/>
            <person name="Hashimoto T."/>
        </authorList>
    </citation>
    <scope>NUCLEOTIDE SEQUENCE</scope>
    <source>
        <strain evidence="8">NY0171</strain>
    </source>
</reference>
<evidence type="ECO:0000256" key="1">
    <source>
        <dbReference type="ARBA" id="ARBA00009339"/>
    </source>
</evidence>
<dbReference type="SUPFAM" id="SSF48662">
    <property type="entry name" value="Ribosomal protein L39e"/>
    <property type="match status" value="1"/>
</dbReference>